<dbReference type="PANTHER" id="PTHR44051">
    <property type="entry name" value="GLUTATHIONE S-TRANSFERASE-RELATED"/>
    <property type="match status" value="1"/>
</dbReference>
<name>A0A2T3N7X5_9GAMM</name>
<reference evidence="3 4" key="1">
    <citation type="submission" date="2018-03" db="EMBL/GenBank/DDBJ databases">
        <title>Whole genome sequencing of Histamine producing bacteria.</title>
        <authorList>
            <person name="Butler K."/>
        </authorList>
    </citation>
    <scope>NUCLEOTIDE SEQUENCE [LARGE SCALE GENOMIC DNA]</scope>
    <source>
        <strain evidence="3 4">DSM 19138</strain>
    </source>
</reference>
<dbReference type="SUPFAM" id="SSF52833">
    <property type="entry name" value="Thioredoxin-like"/>
    <property type="match status" value="1"/>
</dbReference>
<dbReference type="PROSITE" id="PS50404">
    <property type="entry name" value="GST_NTER"/>
    <property type="match status" value="1"/>
</dbReference>
<dbReference type="InterPro" id="IPR010987">
    <property type="entry name" value="Glutathione-S-Trfase_C-like"/>
</dbReference>
<dbReference type="Pfam" id="PF00043">
    <property type="entry name" value="GST_C"/>
    <property type="match status" value="1"/>
</dbReference>
<dbReference type="SFLD" id="SFLDG01151">
    <property type="entry name" value="Main.2:_Nu-like"/>
    <property type="match status" value="1"/>
</dbReference>
<dbReference type="CDD" id="cd03056">
    <property type="entry name" value="GST_N_4"/>
    <property type="match status" value="1"/>
</dbReference>
<dbReference type="SFLD" id="SFLDS00019">
    <property type="entry name" value="Glutathione_Transferase_(cytos"/>
    <property type="match status" value="1"/>
</dbReference>
<dbReference type="PANTHER" id="PTHR44051:SF2">
    <property type="entry name" value="HYPOTHETICAL GLUTATHIONE S-TRANSFERASE LIKE PROTEIN"/>
    <property type="match status" value="1"/>
</dbReference>
<dbReference type="Proteomes" id="UP000241346">
    <property type="component" value="Unassembled WGS sequence"/>
</dbReference>
<protein>
    <submittedName>
        <fullName evidence="3">Glutathione S-transferase</fullName>
    </submittedName>
</protein>
<comment type="caution">
    <text evidence="3">The sequence shown here is derived from an EMBL/GenBank/DDBJ whole genome shotgun (WGS) entry which is preliminary data.</text>
</comment>
<dbReference type="AlphaFoldDB" id="A0A2T3N7X5"/>
<dbReference type="InterPro" id="IPR004046">
    <property type="entry name" value="GST_C"/>
</dbReference>
<dbReference type="SFLD" id="SFLDG00358">
    <property type="entry name" value="Main_(cytGST)"/>
    <property type="match status" value="1"/>
</dbReference>
<dbReference type="SUPFAM" id="SSF47616">
    <property type="entry name" value="GST C-terminal domain-like"/>
    <property type="match status" value="1"/>
</dbReference>
<dbReference type="InterPro" id="IPR036249">
    <property type="entry name" value="Thioredoxin-like_sf"/>
</dbReference>
<dbReference type="PROSITE" id="PS50405">
    <property type="entry name" value="GST_CTER"/>
    <property type="match status" value="1"/>
</dbReference>
<dbReference type="InterPro" id="IPR036282">
    <property type="entry name" value="Glutathione-S-Trfase_C_sf"/>
</dbReference>
<evidence type="ECO:0000259" key="1">
    <source>
        <dbReference type="PROSITE" id="PS50404"/>
    </source>
</evidence>
<keyword evidence="3" id="KW-0808">Transferase</keyword>
<dbReference type="Gene3D" id="1.20.1050.10">
    <property type="match status" value="1"/>
</dbReference>
<evidence type="ECO:0000313" key="4">
    <source>
        <dbReference type="Proteomes" id="UP000241346"/>
    </source>
</evidence>
<dbReference type="InterPro" id="IPR040079">
    <property type="entry name" value="Glutathione_S-Trfase"/>
</dbReference>
<dbReference type="EMBL" id="PYMB01000016">
    <property type="protein sequence ID" value="PSW09198.1"/>
    <property type="molecule type" value="Genomic_DNA"/>
</dbReference>
<accession>A0A2T3N7X5</accession>
<dbReference type="Pfam" id="PF13409">
    <property type="entry name" value="GST_N_2"/>
    <property type="match status" value="1"/>
</dbReference>
<feature type="domain" description="GST C-terminal" evidence="2">
    <location>
        <begin position="87"/>
        <end position="203"/>
    </location>
</feature>
<sequence length="203" mass="23128">MAMALRVYGDIQSGNCYKVKLLLSLLGTHHEWQHVDILAGESQTPAFLQINPNGKIPTVQLEDGRFLAESNAILTFFAEDTPLLPQDKYQKAKVMEWLFFEQYSHEPFIAVARFIQKYQGLPEERKAEYDSLQTGGHKALKVMEKQLSNSPYLVGESLSIADIALYAYTHVAHEGGFFIQQYPHIQAWIEKIAQHPRYVGMLS</sequence>
<evidence type="ECO:0000313" key="3">
    <source>
        <dbReference type="EMBL" id="PSW09198.1"/>
    </source>
</evidence>
<dbReference type="OrthoDB" id="9803562at2"/>
<dbReference type="GO" id="GO:0016740">
    <property type="term" value="F:transferase activity"/>
    <property type="evidence" value="ECO:0007669"/>
    <property type="project" value="UniProtKB-KW"/>
</dbReference>
<organism evidence="3 4">
    <name type="scientific">Photobacterium rosenbergii</name>
    <dbReference type="NCBI Taxonomy" id="294936"/>
    <lineage>
        <taxon>Bacteria</taxon>
        <taxon>Pseudomonadati</taxon>
        <taxon>Pseudomonadota</taxon>
        <taxon>Gammaproteobacteria</taxon>
        <taxon>Vibrionales</taxon>
        <taxon>Vibrionaceae</taxon>
        <taxon>Photobacterium</taxon>
    </lineage>
</organism>
<dbReference type="InterPro" id="IPR004045">
    <property type="entry name" value="Glutathione_S-Trfase_N"/>
</dbReference>
<proteinExistence type="predicted"/>
<gene>
    <name evidence="3" type="ORF">C9J01_21470</name>
</gene>
<dbReference type="Gene3D" id="3.40.30.10">
    <property type="entry name" value="Glutaredoxin"/>
    <property type="match status" value="1"/>
</dbReference>
<evidence type="ECO:0000259" key="2">
    <source>
        <dbReference type="PROSITE" id="PS50405"/>
    </source>
</evidence>
<feature type="domain" description="GST N-terminal" evidence="1">
    <location>
        <begin position="3"/>
        <end position="85"/>
    </location>
</feature>